<reference evidence="2" key="1">
    <citation type="journal article" date="2023" name="Nat. Plants">
        <title>Single-cell RNA sequencing provides a high-resolution roadmap for understanding the multicellular compartmentation of specialized metabolism.</title>
        <authorList>
            <person name="Sun S."/>
            <person name="Shen X."/>
            <person name="Li Y."/>
            <person name="Li Y."/>
            <person name="Wang S."/>
            <person name="Li R."/>
            <person name="Zhang H."/>
            <person name="Shen G."/>
            <person name="Guo B."/>
            <person name="Wei J."/>
            <person name="Xu J."/>
            <person name="St-Pierre B."/>
            <person name="Chen S."/>
            <person name="Sun C."/>
        </authorList>
    </citation>
    <scope>NUCLEOTIDE SEQUENCE [LARGE SCALE GENOMIC DNA]</scope>
</reference>
<dbReference type="EMBL" id="CM044707">
    <property type="protein sequence ID" value="KAI5653548.1"/>
    <property type="molecule type" value="Genomic_DNA"/>
</dbReference>
<evidence type="ECO:0000313" key="1">
    <source>
        <dbReference type="EMBL" id="KAI5653548.1"/>
    </source>
</evidence>
<gene>
    <name evidence="1" type="ORF">M9H77_30735</name>
</gene>
<evidence type="ECO:0000313" key="2">
    <source>
        <dbReference type="Proteomes" id="UP001060085"/>
    </source>
</evidence>
<name>A0ACB9ZY21_CATRO</name>
<organism evidence="1 2">
    <name type="scientific">Catharanthus roseus</name>
    <name type="common">Madagascar periwinkle</name>
    <name type="synonym">Vinca rosea</name>
    <dbReference type="NCBI Taxonomy" id="4058"/>
    <lineage>
        <taxon>Eukaryota</taxon>
        <taxon>Viridiplantae</taxon>
        <taxon>Streptophyta</taxon>
        <taxon>Embryophyta</taxon>
        <taxon>Tracheophyta</taxon>
        <taxon>Spermatophyta</taxon>
        <taxon>Magnoliopsida</taxon>
        <taxon>eudicotyledons</taxon>
        <taxon>Gunneridae</taxon>
        <taxon>Pentapetalae</taxon>
        <taxon>asterids</taxon>
        <taxon>lamiids</taxon>
        <taxon>Gentianales</taxon>
        <taxon>Apocynaceae</taxon>
        <taxon>Rauvolfioideae</taxon>
        <taxon>Vinceae</taxon>
        <taxon>Catharanthinae</taxon>
        <taxon>Catharanthus</taxon>
    </lineage>
</organism>
<comment type="caution">
    <text evidence="1">The sequence shown here is derived from an EMBL/GenBank/DDBJ whole genome shotgun (WGS) entry which is preliminary data.</text>
</comment>
<proteinExistence type="predicted"/>
<protein>
    <submittedName>
        <fullName evidence="1">Uncharacterized protein</fullName>
    </submittedName>
</protein>
<sequence length="285" mass="31287">MVNENAVVKMEEECYLDNKDVGKLSFPSPNSSKEKYQQKMPGAEGCPIPELAAPGSVSSRSATLKTMHWSYFDHKSLDSYLSRSGQKEWGLTGKSQNLESCDSVFVSQSSSSVGVIDERDAKEKNSYVLDGDDGVLEQSHPTSSSMTDSSNGSGSMMNGSSSCSRSFAKQKHSKDEASFEECGSKITVKASYKDDTVRFKFDPSFGCFNLYEEVARRFKLQQGTFQLKYMDDEEEWVMLVSDSDLQECLEILDILGTRSVKFLVRDALCAVGSSGSSNCFLGGGS</sequence>
<accession>A0ACB9ZY21</accession>
<dbReference type="Proteomes" id="UP001060085">
    <property type="component" value="Linkage Group LG07"/>
</dbReference>
<keyword evidence="2" id="KW-1185">Reference proteome</keyword>